<feature type="coiled-coil region" evidence="1">
    <location>
        <begin position="102"/>
        <end position="165"/>
    </location>
</feature>
<protein>
    <submittedName>
        <fullName evidence="2">Uncharacterized protein</fullName>
    </submittedName>
</protein>
<dbReference type="EMBL" id="LN681231">
    <property type="protein sequence ID" value="CEK27551.1"/>
    <property type="molecule type" value="Genomic_DNA"/>
</dbReference>
<accession>A0A085U7K4</accession>
<proteinExistence type="predicted"/>
<evidence type="ECO:0000313" key="3">
    <source>
        <dbReference type="EMBL" id="SUP99046.1"/>
    </source>
</evidence>
<dbReference type="GeneID" id="66879491"/>
<sequence length="194" mass="23269">MRIEKIKKILSKVVNNTSEKEAYTAFIMAANLIRNEGLSLEQIYSDNVVYRDRIVYKSVQDDEHDEIMYYKEREIELINKYNSLLSRSKELRKERDLAHDYSKKIKSECEQLQQKKDAIETNYNELKSTILLLQRKTEDPSKIEIIKLKRDLHDSNMKLKRLNNLYETLYRSTVEEREKLQVLLIKYSDLLQRS</sequence>
<dbReference type="RefSeq" id="WP_038242590.1">
    <property type="nucleotide sequence ID" value="NZ_CABIHR010000009.1"/>
</dbReference>
<evidence type="ECO:0000256" key="1">
    <source>
        <dbReference type="SAM" id="Coils"/>
    </source>
</evidence>
<reference evidence="2" key="1">
    <citation type="journal article" date="2015" name="Genome Announc.">
        <title>Complete Genome Sequence of Yersinia ruckeri Strain CSF007-82, Etiologic Agent of Red Mouth Disease in Salmonid Fish.</title>
        <authorList>
            <person name="Nelson M.C."/>
            <person name="LaPatra S.E."/>
            <person name="Welch T.J."/>
            <person name="Graf J."/>
        </authorList>
    </citation>
    <scope>NUCLEOTIDE SEQUENCE</scope>
    <source>
        <strain evidence="2">CSF007-82</strain>
    </source>
</reference>
<dbReference type="PATRIC" id="fig|29486.44.peg.1442"/>
<keyword evidence="1" id="KW-0175">Coiled coil</keyword>
<gene>
    <name evidence="2" type="ORF">CSF007_8990</name>
    <name evidence="3" type="ORF">NCTC10476_00344</name>
</gene>
<keyword evidence="4" id="KW-1185">Reference proteome</keyword>
<dbReference type="EMBL" id="UHJG01000001">
    <property type="protein sequence ID" value="SUP99046.1"/>
    <property type="molecule type" value="Genomic_DNA"/>
</dbReference>
<dbReference type="AlphaFoldDB" id="A0A085U7K4"/>
<dbReference type="KEGG" id="yrb:UGYR_01780"/>
<dbReference type="Proteomes" id="UP000255169">
    <property type="component" value="Unassembled WGS sequence"/>
</dbReference>
<evidence type="ECO:0000313" key="2">
    <source>
        <dbReference type="EMBL" id="CEK27551.1"/>
    </source>
</evidence>
<evidence type="ECO:0000313" key="4">
    <source>
        <dbReference type="Proteomes" id="UP000255169"/>
    </source>
</evidence>
<name>A0A085U7K4_YERRU</name>
<dbReference type="KEGG" id="yru:BD65_344"/>
<organism evidence="2">
    <name type="scientific">Yersinia ruckeri</name>
    <dbReference type="NCBI Taxonomy" id="29486"/>
    <lineage>
        <taxon>Bacteria</taxon>
        <taxon>Pseudomonadati</taxon>
        <taxon>Pseudomonadota</taxon>
        <taxon>Gammaproteobacteria</taxon>
        <taxon>Enterobacterales</taxon>
        <taxon>Yersiniaceae</taxon>
        <taxon>Yersinia</taxon>
    </lineage>
</organism>
<reference evidence="3 4" key="2">
    <citation type="submission" date="2018-06" db="EMBL/GenBank/DDBJ databases">
        <authorList>
            <consortium name="Pathogen Informatics"/>
            <person name="Doyle S."/>
        </authorList>
    </citation>
    <scope>NUCLEOTIDE SEQUENCE [LARGE SCALE GENOMIC DNA]</scope>
    <source>
        <strain evidence="3 4">NCTC10476</strain>
    </source>
</reference>